<dbReference type="Proteomes" id="UP000280834">
    <property type="component" value="Unassembled WGS sequence"/>
</dbReference>
<reference evidence="1 2" key="2">
    <citation type="submission" date="2018-11" db="EMBL/GenBank/DDBJ databases">
        <authorList>
            <consortium name="Pathogen Informatics"/>
        </authorList>
    </citation>
    <scope>NUCLEOTIDE SEQUENCE [LARGE SCALE GENOMIC DNA]</scope>
</reference>
<evidence type="ECO:0000313" key="2">
    <source>
        <dbReference type="Proteomes" id="UP000280834"/>
    </source>
</evidence>
<organism evidence="3">
    <name type="scientific">Brugia timori</name>
    <dbReference type="NCBI Taxonomy" id="42155"/>
    <lineage>
        <taxon>Eukaryota</taxon>
        <taxon>Metazoa</taxon>
        <taxon>Ecdysozoa</taxon>
        <taxon>Nematoda</taxon>
        <taxon>Chromadorea</taxon>
        <taxon>Rhabditida</taxon>
        <taxon>Spirurina</taxon>
        <taxon>Spiruromorpha</taxon>
        <taxon>Filarioidea</taxon>
        <taxon>Onchocercidae</taxon>
        <taxon>Brugia</taxon>
    </lineage>
</organism>
<reference evidence="3" key="1">
    <citation type="submission" date="2017-02" db="UniProtKB">
        <authorList>
            <consortium name="WormBaseParasite"/>
        </authorList>
    </citation>
    <scope>IDENTIFICATION</scope>
</reference>
<keyword evidence="2" id="KW-1185">Reference proteome</keyword>
<dbReference type="WBParaSite" id="BTMF_0000616101-mRNA-1">
    <property type="protein sequence ID" value="BTMF_0000616101-mRNA-1"/>
    <property type="gene ID" value="BTMF_0000616101"/>
</dbReference>
<accession>A0A0R3QIC8</accession>
<evidence type="ECO:0000313" key="3">
    <source>
        <dbReference type="WBParaSite" id="BTMF_0000616101-mRNA-1"/>
    </source>
</evidence>
<evidence type="ECO:0000313" key="1">
    <source>
        <dbReference type="EMBL" id="VDO18053.1"/>
    </source>
</evidence>
<protein>
    <submittedName>
        <fullName evidence="3">Peptidase S1 domain-containing protein</fullName>
    </submittedName>
</protein>
<dbReference type="EMBL" id="UZAG01005796">
    <property type="protein sequence ID" value="VDO18053.1"/>
    <property type="molecule type" value="Genomic_DNA"/>
</dbReference>
<dbReference type="STRING" id="42155.A0A0R3QIC8"/>
<name>A0A0R3QIC8_9BILA</name>
<gene>
    <name evidence="1" type="ORF">BTMF_LOCUS5409</name>
</gene>
<sequence>MSETVALRGIAVNTNWTGATIMCQAALNGGTIDSAPAIIDVRYLKQPHVVDTSGQGPILIANQVNSFHF</sequence>
<dbReference type="AlphaFoldDB" id="A0A0R3QIC8"/>
<proteinExistence type="predicted"/>